<evidence type="ECO:0000313" key="3">
    <source>
        <dbReference type="Proteomes" id="UP000719766"/>
    </source>
</evidence>
<keyword evidence="1" id="KW-0732">Signal</keyword>
<evidence type="ECO:0000256" key="1">
    <source>
        <dbReference type="SAM" id="SignalP"/>
    </source>
</evidence>
<accession>A0A9P7ACI0</accession>
<dbReference type="EMBL" id="JABBWE010000091">
    <property type="protein sequence ID" value="KAG1786535.1"/>
    <property type="molecule type" value="Genomic_DNA"/>
</dbReference>
<keyword evidence="3" id="KW-1185">Reference proteome</keyword>
<dbReference type="RefSeq" id="XP_041153970.1">
    <property type="nucleotide sequence ID" value="XM_041300791.1"/>
</dbReference>
<sequence length="118" mass="13460">MLTLLSPLPLLLSLLHPLSSLPSPLPLLSPRLSKLLFLLLLQQMLLLFKTHVGDNFLLDTEPMQLVLVQMRVKSSTWTIFQGMKRNRAIFLHPPLWHLQALIQAHSRLSPAPSTQTLW</sequence>
<feature type="chain" id="PRO_5040340179" description="Secreted protein" evidence="1">
    <location>
        <begin position="21"/>
        <end position="118"/>
    </location>
</feature>
<dbReference type="GeneID" id="64594555"/>
<dbReference type="Proteomes" id="UP000719766">
    <property type="component" value="Unassembled WGS sequence"/>
</dbReference>
<feature type="signal peptide" evidence="1">
    <location>
        <begin position="1"/>
        <end position="20"/>
    </location>
</feature>
<dbReference type="AlphaFoldDB" id="A0A9P7ACI0"/>
<organism evidence="2 3">
    <name type="scientific">Suillus plorans</name>
    <dbReference type="NCBI Taxonomy" id="116603"/>
    <lineage>
        <taxon>Eukaryota</taxon>
        <taxon>Fungi</taxon>
        <taxon>Dikarya</taxon>
        <taxon>Basidiomycota</taxon>
        <taxon>Agaricomycotina</taxon>
        <taxon>Agaricomycetes</taxon>
        <taxon>Agaricomycetidae</taxon>
        <taxon>Boletales</taxon>
        <taxon>Suillineae</taxon>
        <taxon>Suillaceae</taxon>
        <taxon>Suillus</taxon>
    </lineage>
</organism>
<reference evidence="2" key="1">
    <citation type="journal article" date="2020" name="New Phytol.">
        <title>Comparative genomics reveals dynamic genome evolution in host specialist ectomycorrhizal fungi.</title>
        <authorList>
            <person name="Lofgren L.A."/>
            <person name="Nguyen N.H."/>
            <person name="Vilgalys R."/>
            <person name="Ruytinx J."/>
            <person name="Liao H.L."/>
            <person name="Branco S."/>
            <person name="Kuo A."/>
            <person name="LaButti K."/>
            <person name="Lipzen A."/>
            <person name="Andreopoulos W."/>
            <person name="Pangilinan J."/>
            <person name="Riley R."/>
            <person name="Hundley H."/>
            <person name="Na H."/>
            <person name="Barry K."/>
            <person name="Grigoriev I.V."/>
            <person name="Stajich J.E."/>
            <person name="Kennedy P.G."/>
        </authorList>
    </citation>
    <scope>NUCLEOTIDE SEQUENCE</scope>
    <source>
        <strain evidence="2">S12</strain>
    </source>
</reference>
<evidence type="ECO:0000313" key="2">
    <source>
        <dbReference type="EMBL" id="KAG1786535.1"/>
    </source>
</evidence>
<name>A0A9P7ACI0_9AGAM</name>
<gene>
    <name evidence="2" type="ORF">HD556DRAFT_1313418</name>
</gene>
<comment type="caution">
    <text evidence="2">The sequence shown here is derived from an EMBL/GenBank/DDBJ whole genome shotgun (WGS) entry which is preliminary data.</text>
</comment>
<protein>
    <recommendedName>
        <fullName evidence="4">Secreted protein</fullName>
    </recommendedName>
</protein>
<proteinExistence type="predicted"/>
<evidence type="ECO:0008006" key="4">
    <source>
        <dbReference type="Google" id="ProtNLM"/>
    </source>
</evidence>